<evidence type="ECO:0000256" key="1">
    <source>
        <dbReference type="SAM" id="MobiDB-lite"/>
    </source>
</evidence>
<feature type="compositionally biased region" description="Basic and acidic residues" evidence="1">
    <location>
        <begin position="52"/>
        <end position="78"/>
    </location>
</feature>
<evidence type="ECO:0000313" key="2">
    <source>
        <dbReference type="EMBL" id="PCR99085.1"/>
    </source>
</evidence>
<gene>
    <name evidence="2" type="ORF">RR45_GL001639</name>
</gene>
<comment type="caution">
    <text evidence="2">The sequence shown here is derived from an EMBL/GenBank/DDBJ whole genome shotgun (WGS) entry which is preliminary data.</text>
</comment>
<dbReference type="EMBL" id="JXJT01000046">
    <property type="protein sequence ID" value="PCR99085.1"/>
    <property type="molecule type" value="Genomic_DNA"/>
</dbReference>
<protein>
    <recommendedName>
        <fullName evidence="4">DUF4767 domain-containing protein</fullName>
    </recommendedName>
</protein>
<feature type="region of interest" description="Disordered" evidence="1">
    <location>
        <begin position="27"/>
        <end position="98"/>
    </location>
</feature>
<sequence length="206" mass="23478">MDYMKKYLFIIPIVLLVGLSACEKISNDERKKSNVQEKTSKQSSTSSSSSQEESKAKKNENSSEVSQEHQESVKDSSDISKNQQEATPSSESSQNQQELKWESMDEAILFWEKVYKNTQNEVSKKIEWKNYNVKNWSLTENNGSTILLHWSNESGAGGSYTKFTKKTPNETQIVEYDGNASYPQMPSYSLLVQNSNYLVLETMDAH</sequence>
<feature type="compositionally biased region" description="Low complexity" evidence="1">
    <location>
        <begin position="41"/>
        <end position="51"/>
    </location>
</feature>
<dbReference type="Proteomes" id="UP000218979">
    <property type="component" value="Unassembled WGS sequence"/>
</dbReference>
<proteinExistence type="predicted"/>
<organism evidence="2 3">
    <name type="scientific">Pseudolactococcus chungangensis CAU 28 = DSM 22330</name>
    <dbReference type="NCBI Taxonomy" id="1122154"/>
    <lineage>
        <taxon>Bacteria</taxon>
        <taxon>Bacillati</taxon>
        <taxon>Bacillota</taxon>
        <taxon>Bacilli</taxon>
        <taxon>Lactobacillales</taxon>
        <taxon>Streptococcaceae</taxon>
        <taxon>Pseudolactococcus</taxon>
    </lineage>
</organism>
<evidence type="ECO:0008006" key="4">
    <source>
        <dbReference type="Google" id="ProtNLM"/>
    </source>
</evidence>
<reference evidence="2 3" key="1">
    <citation type="submission" date="2014-12" db="EMBL/GenBank/DDBJ databases">
        <title>Draft genome sequences of 10 type strains of Lactococcus.</title>
        <authorList>
            <person name="Sun Z."/>
            <person name="Zhong Z."/>
            <person name="Liu W."/>
            <person name="Zhang W."/>
            <person name="Zhang H."/>
        </authorList>
    </citation>
    <scope>NUCLEOTIDE SEQUENCE [LARGE SCALE GENOMIC DNA]</scope>
    <source>
        <strain evidence="2 3">DSM 22330</strain>
    </source>
</reference>
<feature type="compositionally biased region" description="Polar residues" evidence="1">
    <location>
        <begin position="79"/>
        <end position="98"/>
    </location>
</feature>
<accession>A0ABX4I494</accession>
<name>A0ABX4I494_9LACT</name>
<feature type="compositionally biased region" description="Basic and acidic residues" evidence="1">
    <location>
        <begin position="27"/>
        <end position="40"/>
    </location>
</feature>
<dbReference type="PROSITE" id="PS51257">
    <property type="entry name" value="PROKAR_LIPOPROTEIN"/>
    <property type="match status" value="1"/>
</dbReference>
<evidence type="ECO:0000313" key="3">
    <source>
        <dbReference type="Proteomes" id="UP000218979"/>
    </source>
</evidence>
<keyword evidence="3" id="KW-1185">Reference proteome</keyword>